<evidence type="ECO:0000313" key="3">
    <source>
        <dbReference type="Proteomes" id="UP001642260"/>
    </source>
</evidence>
<feature type="region of interest" description="Disordered" evidence="1">
    <location>
        <begin position="1"/>
        <end position="83"/>
    </location>
</feature>
<dbReference type="AlphaFoldDB" id="A0ABC8KAQ1"/>
<dbReference type="PANTHER" id="PTHR37187">
    <property type="entry name" value="EXPRESSED PROTEIN"/>
    <property type="match status" value="1"/>
</dbReference>
<feature type="compositionally biased region" description="Polar residues" evidence="1">
    <location>
        <begin position="54"/>
        <end position="73"/>
    </location>
</feature>
<evidence type="ECO:0000313" key="2">
    <source>
        <dbReference type="EMBL" id="CAH8355471.1"/>
    </source>
</evidence>
<reference evidence="2 3" key="1">
    <citation type="submission" date="2022-03" db="EMBL/GenBank/DDBJ databases">
        <authorList>
            <person name="Macdonald S."/>
            <person name="Ahmed S."/>
            <person name="Newling K."/>
        </authorList>
    </citation>
    <scope>NUCLEOTIDE SEQUENCE [LARGE SCALE GENOMIC DNA]</scope>
</reference>
<dbReference type="PANTHER" id="PTHR37187:SF19">
    <property type="entry name" value="(RAPE) HYPOTHETICAL PROTEIN"/>
    <property type="match status" value="1"/>
</dbReference>
<protein>
    <submittedName>
        <fullName evidence="2">Uncharacterized protein</fullName>
    </submittedName>
</protein>
<feature type="compositionally biased region" description="Basic and acidic residues" evidence="1">
    <location>
        <begin position="39"/>
        <end position="53"/>
    </location>
</feature>
<dbReference type="EMBL" id="CAKOAT010208487">
    <property type="protein sequence ID" value="CAH8355471.1"/>
    <property type="molecule type" value="Genomic_DNA"/>
</dbReference>
<comment type="caution">
    <text evidence="2">The sequence shown here is derived from an EMBL/GenBank/DDBJ whole genome shotgun (WGS) entry which is preliminary data.</text>
</comment>
<evidence type="ECO:0000256" key="1">
    <source>
        <dbReference type="SAM" id="MobiDB-lite"/>
    </source>
</evidence>
<sequence length="264" mass="28018">MPPGAKKRKALKKKQQQQQHQPIGTSTNNNNNGDNLHGGNEEHGGSQDDRESDSNLSSPGSQGNEQFGGTQDPSAAALVKDTAKEISEVTQGLGPNSGNGSVVEIGIDEKKTIVENSGNVIAVERGTDDKRFIVEKSPISSYENCTQTAKNAASLDPCLEEITHVVESVSEVVISEKNEHAETSTHSMKSGATKEYPSTGLEKENGKLATRPGSATGTSRKVESESEVPLSSEEKRLLLPGPPAVRTSWLSCCGLFDAMTGSDR</sequence>
<accession>A0ABC8KAQ1</accession>
<feature type="region of interest" description="Disordered" evidence="1">
    <location>
        <begin position="178"/>
        <end position="235"/>
    </location>
</feature>
<organism evidence="2 3">
    <name type="scientific">Eruca vesicaria subsp. sativa</name>
    <name type="common">Garden rocket</name>
    <name type="synonym">Eruca sativa</name>
    <dbReference type="NCBI Taxonomy" id="29727"/>
    <lineage>
        <taxon>Eukaryota</taxon>
        <taxon>Viridiplantae</taxon>
        <taxon>Streptophyta</taxon>
        <taxon>Embryophyta</taxon>
        <taxon>Tracheophyta</taxon>
        <taxon>Spermatophyta</taxon>
        <taxon>Magnoliopsida</taxon>
        <taxon>eudicotyledons</taxon>
        <taxon>Gunneridae</taxon>
        <taxon>Pentapetalae</taxon>
        <taxon>rosids</taxon>
        <taxon>malvids</taxon>
        <taxon>Brassicales</taxon>
        <taxon>Brassicaceae</taxon>
        <taxon>Brassiceae</taxon>
        <taxon>Eruca</taxon>
    </lineage>
</organism>
<proteinExistence type="predicted"/>
<dbReference type="Proteomes" id="UP001642260">
    <property type="component" value="Unassembled WGS sequence"/>
</dbReference>
<feature type="compositionally biased region" description="Basic residues" evidence="1">
    <location>
        <begin position="1"/>
        <end position="15"/>
    </location>
</feature>
<feature type="compositionally biased region" description="Low complexity" evidence="1">
    <location>
        <begin position="16"/>
        <end position="38"/>
    </location>
</feature>
<name>A0ABC8KAQ1_ERUVS</name>
<keyword evidence="3" id="KW-1185">Reference proteome</keyword>
<gene>
    <name evidence="2" type="ORF">ERUC_LOCUS21226</name>
</gene>